<dbReference type="RefSeq" id="XP_009171840.1">
    <property type="nucleotide sequence ID" value="XM_009173576.1"/>
</dbReference>
<dbReference type="EMBL" id="KL596811">
    <property type="protein sequence ID" value="KER24402.1"/>
    <property type="molecule type" value="Genomic_DNA"/>
</dbReference>
<dbReference type="CTD" id="20322095"/>
<name>A0A074ZFI7_OPIVI</name>
<reference evidence="1 2" key="1">
    <citation type="submission" date="2013-11" db="EMBL/GenBank/DDBJ databases">
        <title>Opisthorchis viverrini - life in the bile duct.</title>
        <authorList>
            <person name="Young N.D."/>
            <person name="Nagarajan N."/>
            <person name="Lin S.J."/>
            <person name="Korhonen P.K."/>
            <person name="Jex A.R."/>
            <person name="Hall R.S."/>
            <person name="Safavi-Hemami H."/>
            <person name="Kaewkong W."/>
            <person name="Bertrand D."/>
            <person name="Gao S."/>
            <person name="Seet Q."/>
            <person name="Wongkham S."/>
            <person name="Teh B.T."/>
            <person name="Wongkham C."/>
            <person name="Intapan P.M."/>
            <person name="Maleewong W."/>
            <person name="Yang X."/>
            <person name="Hu M."/>
            <person name="Wang Z."/>
            <person name="Hofmann A."/>
            <person name="Sternberg P.W."/>
            <person name="Tan P."/>
            <person name="Wang J."/>
            <person name="Gasser R.B."/>
        </authorList>
    </citation>
    <scope>NUCLEOTIDE SEQUENCE [LARGE SCALE GENOMIC DNA]</scope>
</reference>
<organism evidence="1 2">
    <name type="scientific">Opisthorchis viverrini</name>
    <name type="common">Southeast Asian liver fluke</name>
    <dbReference type="NCBI Taxonomy" id="6198"/>
    <lineage>
        <taxon>Eukaryota</taxon>
        <taxon>Metazoa</taxon>
        <taxon>Spiralia</taxon>
        <taxon>Lophotrochozoa</taxon>
        <taxon>Platyhelminthes</taxon>
        <taxon>Trematoda</taxon>
        <taxon>Digenea</taxon>
        <taxon>Opisthorchiida</taxon>
        <taxon>Opisthorchiata</taxon>
        <taxon>Opisthorchiidae</taxon>
        <taxon>Opisthorchis</taxon>
    </lineage>
</organism>
<evidence type="ECO:0000313" key="2">
    <source>
        <dbReference type="Proteomes" id="UP000054324"/>
    </source>
</evidence>
<keyword evidence="2" id="KW-1185">Reference proteome</keyword>
<accession>A0A074ZFI7</accession>
<protein>
    <submittedName>
        <fullName evidence="1">Uncharacterized protein</fullName>
    </submittedName>
</protein>
<evidence type="ECO:0000313" key="1">
    <source>
        <dbReference type="EMBL" id="KER24402.1"/>
    </source>
</evidence>
<dbReference type="AlphaFoldDB" id="A0A074ZFI7"/>
<dbReference type="KEGG" id="ovi:T265_07916"/>
<proteinExistence type="predicted"/>
<dbReference type="GeneID" id="20322095"/>
<gene>
    <name evidence="1" type="ORF">T265_07916</name>
</gene>
<sequence length="66" mass="7742">MITDKEKRKEHRLMMIERHTIPGTNPSYEPGYTNDYDGEARESMKRGYNAAWCLSTQSSPRKNAEY</sequence>
<dbReference type="Proteomes" id="UP000054324">
    <property type="component" value="Unassembled WGS sequence"/>
</dbReference>